<evidence type="ECO:0000313" key="1">
    <source>
        <dbReference type="EMBL" id="RHC40723.1"/>
    </source>
</evidence>
<accession>A0A414A505</accession>
<gene>
    <name evidence="1" type="ORF">DW848_03400</name>
</gene>
<reference evidence="1 2" key="1">
    <citation type="submission" date="2018-08" db="EMBL/GenBank/DDBJ databases">
        <title>A genome reference for cultivated species of the human gut microbiota.</title>
        <authorList>
            <person name="Zou Y."/>
            <person name="Xue W."/>
            <person name="Luo G."/>
        </authorList>
    </citation>
    <scope>NUCLEOTIDE SEQUENCE [LARGE SCALE GENOMIC DNA]</scope>
    <source>
        <strain evidence="1 2">AM36-3AA</strain>
    </source>
</reference>
<protein>
    <submittedName>
        <fullName evidence="1">Uncharacterized protein</fullName>
    </submittedName>
</protein>
<dbReference type="RefSeq" id="WP_118389495.1">
    <property type="nucleotide sequence ID" value="NZ_QSHU01000003.1"/>
</dbReference>
<name>A0A414A505_9FIRM</name>
<proteinExistence type="predicted"/>
<dbReference type="EMBL" id="QSHU01000003">
    <property type="protein sequence ID" value="RHC40723.1"/>
    <property type="molecule type" value="Genomic_DNA"/>
</dbReference>
<comment type="caution">
    <text evidence="1">The sequence shown here is derived from an EMBL/GenBank/DDBJ whole genome shotgun (WGS) entry which is preliminary data.</text>
</comment>
<evidence type="ECO:0000313" key="2">
    <source>
        <dbReference type="Proteomes" id="UP000286104"/>
    </source>
</evidence>
<dbReference type="AlphaFoldDB" id="A0A414A505"/>
<sequence>MEYMRTQASIEKFVIITMRDGRKKYVGRRYSFKMDYGYTVKINEAMMFDTEKLAERKMEELRIKGQIGKVVKSYKLKEIF</sequence>
<dbReference type="Proteomes" id="UP000286104">
    <property type="component" value="Unassembled WGS sequence"/>
</dbReference>
<organism evidence="1 2">
    <name type="scientific">Agathobacter rectalis</name>
    <dbReference type="NCBI Taxonomy" id="39491"/>
    <lineage>
        <taxon>Bacteria</taxon>
        <taxon>Bacillati</taxon>
        <taxon>Bacillota</taxon>
        <taxon>Clostridia</taxon>
        <taxon>Lachnospirales</taxon>
        <taxon>Lachnospiraceae</taxon>
        <taxon>Agathobacter</taxon>
    </lineage>
</organism>